<protein>
    <submittedName>
        <fullName evidence="4">3-oxoacyl-ACP reductase FabG</fullName>
    </submittedName>
    <submittedName>
        <fullName evidence="5">SDR family oxidoreductase</fullName>
    </submittedName>
</protein>
<dbReference type="GeneID" id="71762193"/>
<evidence type="ECO:0000313" key="7">
    <source>
        <dbReference type="Proteomes" id="UP001500962"/>
    </source>
</evidence>
<dbReference type="PANTHER" id="PTHR42879:SF2">
    <property type="entry name" value="3-OXOACYL-[ACYL-CARRIER-PROTEIN] REDUCTASE FABG"/>
    <property type="match status" value="1"/>
</dbReference>
<dbReference type="RefSeq" id="WP_244699716.1">
    <property type="nucleotide sequence ID" value="NZ_BAAADN010000002.1"/>
</dbReference>
<proteinExistence type="inferred from homology"/>
<dbReference type="GO" id="GO:0032787">
    <property type="term" value="P:monocarboxylic acid metabolic process"/>
    <property type="evidence" value="ECO:0007669"/>
    <property type="project" value="UniProtKB-ARBA"/>
</dbReference>
<dbReference type="Gene3D" id="3.40.50.720">
    <property type="entry name" value="NAD(P)-binding Rossmann-like Domain"/>
    <property type="match status" value="1"/>
</dbReference>
<evidence type="ECO:0000256" key="3">
    <source>
        <dbReference type="RuleBase" id="RU000363"/>
    </source>
</evidence>
<gene>
    <name evidence="4" type="primary">fabG_1</name>
    <name evidence="4" type="ORF">GCM10008985_01250</name>
    <name evidence="5" type="ORF">MUK72_10055</name>
</gene>
<dbReference type="SUPFAM" id="SSF51735">
    <property type="entry name" value="NAD(P)-binding Rossmann-fold domains"/>
    <property type="match status" value="1"/>
</dbReference>
<reference evidence="4" key="1">
    <citation type="journal article" date="2014" name="Int. J. Syst. Evol. Microbiol.">
        <title>Complete genome sequence of Corynebacterium casei LMG S-19264T (=DSM 44701T), isolated from a smear-ripened cheese.</title>
        <authorList>
            <consortium name="US DOE Joint Genome Institute (JGI-PGF)"/>
            <person name="Walter F."/>
            <person name="Albersmeier A."/>
            <person name="Kalinowski J."/>
            <person name="Ruckert C."/>
        </authorList>
    </citation>
    <scope>NUCLEOTIDE SEQUENCE</scope>
    <source>
        <strain evidence="4">JCM 12289</strain>
    </source>
</reference>
<name>A0AAV3SBS7_HALDO</name>
<keyword evidence="6" id="KW-1185">Reference proteome</keyword>
<dbReference type="EMBL" id="BAAADN010000002">
    <property type="protein sequence ID" value="GAA0449579.1"/>
    <property type="molecule type" value="Genomic_DNA"/>
</dbReference>
<reference evidence="4" key="3">
    <citation type="submission" date="2023-12" db="EMBL/GenBank/DDBJ databases">
        <authorList>
            <person name="Sun Q."/>
            <person name="Inoue M."/>
        </authorList>
    </citation>
    <scope>NUCLEOTIDE SEQUENCE</scope>
    <source>
        <strain evidence="4">JCM 12289</strain>
    </source>
</reference>
<dbReference type="EMBL" id="CP095005">
    <property type="protein sequence ID" value="UOO94313.1"/>
    <property type="molecule type" value="Genomic_DNA"/>
</dbReference>
<dbReference type="KEGG" id="hdo:MUK72_10055"/>
<dbReference type="FunFam" id="3.40.50.720:FF:000173">
    <property type="entry name" value="3-oxoacyl-[acyl-carrier protein] reductase"/>
    <property type="match status" value="1"/>
</dbReference>
<evidence type="ECO:0000313" key="4">
    <source>
        <dbReference type="EMBL" id="GAA0449579.1"/>
    </source>
</evidence>
<dbReference type="InterPro" id="IPR020904">
    <property type="entry name" value="Sc_DH/Rdtase_CS"/>
</dbReference>
<dbReference type="Proteomes" id="UP001500962">
    <property type="component" value="Unassembled WGS sequence"/>
</dbReference>
<dbReference type="Pfam" id="PF00106">
    <property type="entry name" value="adh_short"/>
    <property type="match status" value="1"/>
</dbReference>
<evidence type="ECO:0000313" key="6">
    <source>
        <dbReference type="Proteomes" id="UP000830542"/>
    </source>
</evidence>
<comment type="similarity">
    <text evidence="1 3">Belongs to the short-chain dehydrogenases/reductases (SDR) family.</text>
</comment>
<accession>A0AAV3SBS7</accession>
<dbReference type="GO" id="GO:0016491">
    <property type="term" value="F:oxidoreductase activity"/>
    <property type="evidence" value="ECO:0007669"/>
    <property type="project" value="UniProtKB-KW"/>
</dbReference>
<organism evidence="4 7">
    <name type="scientific">Halococcus dombrowskii</name>
    <dbReference type="NCBI Taxonomy" id="179637"/>
    <lineage>
        <taxon>Archaea</taxon>
        <taxon>Methanobacteriati</taxon>
        <taxon>Methanobacteriota</taxon>
        <taxon>Stenosarchaea group</taxon>
        <taxon>Halobacteria</taxon>
        <taxon>Halobacteriales</taxon>
        <taxon>Halococcaceae</taxon>
        <taxon>Halococcus</taxon>
    </lineage>
</organism>
<evidence type="ECO:0000256" key="1">
    <source>
        <dbReference type="ARBA" id="ARBA00006484"/>
    </source>
</evidence>
<dbReference type="PRINTS" id="PR00080">
    <property type="entry name" value="SDRFAMILY"/>
</dbReference>
<dbReference type="InterPro" id="IPR036291">
    <property type="entry name" value="NAD(P)-bd_dom_sf"/>
</dbReference>
<evidence type="ECO:0000256" key="2">
    <source>
        <dbReference type="ARBA" id="ARBA00023002"/>
    </source>
</evidence>
<dbReference type="InterPro" id="IPR050259">
    <property type="entry name" value="SDR"/>
</dbReference>
<dbReference type="PRINTS" id="PR00081">
    <property type="entry name" value="GDHRDH"/>
</dbReference>
<dbReference type="InterPro" id="IPR002347">
    <property type="entry name" value="SDR_fam"/>
</dbReference>
<dbReference type="Proteomes" id="UP000830542">
    <property type="component" value="Chromosome"/>
</dbReference>
<reference evidence="5" key="2">
    <citation type="submission" date="2022-04" db="EMBL/GenBank/DDBJ databases">
        <title>Sequencing and genomic assembly of Halococcus dombrowskii.</title>
        <authorList>
            <person name="Lim S.W."/>
            <person name="MacLea K.S."/>
        </authorList>
    </citation>
    <scope>NUCLEOTIDE SEQUENCE</scope>
    <source>
        <strain evidence="5">H4</strain>
    </source>
</reference>
<evidence type="ECO:0000313" key="5">
    <source>
        <dbReference type="EMBL" id="UOO94313.1"/>
    </source>
</evidence>
<keyword evidence="2" id="KW-0560">Oxidoreductase</keyword>
<dbReference type="AlphaFoldDB" id="A0AAV3SBS7"/>
<sequence>MDLGISDKTAVVTGGGGRIGSADCEILADEGADVYCLDVDLEGAESVAADLDDLDGSVEAVECDLTDRDGVASTIEAIREESGGVDILVNNAAAVDARSKLENYDDDLWDRDVAVNLTGTYNVTREVFPAMCERGWGRVVNMTSIAGWLGGFGQASYSATKSALIGFGKTLALEGAQSGVTANIVAPSLAASELADLELEEIEAMDEHMHRIVEMIPMRRAGREEDVANLVAYLSSEQANYVTGQLVGVTGGADLFAF</sequence>
<dbReference type="PANTHER" id="PTHR42879">
    <property type="entry name" value="3-OXOACYL-(ACYL-CARRIER-PROTEIN) REDUCTASE"/>
    <property type="match status" value="1"/>
</dbReference>
<dbReference type="PROSITE" id="PS00061">
    <property type="entry name" value="ADH_SHORT"/>
    <property type="match status" value="1"/>
</dbReference>